<sequence length="1092" mass="123251">MNKLISILLILQAFFLFSEATAQKRTVVRGKIISGSDKGGLPGVTVVEIDKNNRITVGTVTNIDGEYALEVLSDQDRLMFSFIGFKEQIHDIKGRTLIDVTLIEDMKTLEGVEVRAERRTNTGMMTIADRNLAIPMAKISAEEFENVQASSIDDALQGRLAGVDIASNSGDPGAGMSIRIRGVSTLSANITPMIVVDNIPYEVNVSSDFNFGTANEEGYSQMLNIPVDDIKEITVLKDAAATAMWGTKAANGVLMITTKRGTKTQKPKISYTYRGTYSMNPGHIPLLNGDEYSTMILEGYQNANGVPLNTNTRREFSYSLDDPYYYYNYSANTDWMEAITRDGFTNNHDFSIAGGGSKAFYRFSVNYQNTKGTTVGNDLDRLSGRLNLDYFISDKLKMRADFSIAHAVTNSNFTDDELVRSVKGNDVRQIAYKKMPNMSIWEYDAYGNRTGEYFSPEANAQGTFPTTYNPVAMANDATNRTTNDRITTKYSLYYDIIPGLRYTLDLSFDVVTNKINRFLPQSATGRSWTNTWVNRAMDKDDDSYYIYTNNMLNYNKTFNEIHQLYATVNFTTNETMGDFYKIWSSNSVSTSQEDAANASVINNAANSLESSPWHNRTMGTTAMVNYILKDRYIMASGLRYEGNSKFDTNNKFAFFPSVSLAWRISGENFMKNVKNLNDLRLRFSYGENGNPPKYDGLTYSNIASFGWNYLGNSATYVSNLQLKNLKWESIQNTNYGITAEMYDGRLNVELDYYENRTKDMFGRNTSIQSTSGYSSISYVNLGTMDNLGWDVSIRTIPIKTKDWRVNFDFNIARNYNVLREVSETFPLERNATIGNGQYKNIIQIDNPAGSFYGYRYNGVYLNNDQLLARDANGNTILDANGNAKPMVYDYDNARYFFELGDAMYEDINHDGNINASDVVYLGNANAEFFGGFGTMVSYKNFSVNCFFNYRVGNDIINRTKMNGEAMFNYDNQLKSTLKRWRKPGDDTDIPRALMGAGYNYLGSDRFVEDGSFMRMKYVTLTYRFPQQFCSKLKLESMRVSATLNNMLTFTNYSGQDPDISINSKDGTIYTVGYDDSATPRTKDITFNLAITF</sequence>
<protein>
    <submittedName>
        <fullName evidence="13">TonB-linked SusC/RagA family outer membrane protein</fullName>
    </submittedName>
</protein>
<dbReference type="PROSITE" id="PS52016">
    <property type="entry name" value="TONB_DEPENDENT_REC_3"/>
    <property type="match status" value="1"/>
</dbReference>
<evidence type="ECO:0000256" key="10">
    <source>
        <dbReference type="SAM" id="SignalP"/>
    </source>
</evidence>
<evidence type="ECO:0000259" key="12">
    <source>
        <dbReference type="Pfam" id="PF07715"/>
    </source>
</evidence>
<evidence type="ECO:0000256" key="3">
    <source>
        <dbReference type="ARBA" id="ARBA00022452"/>
    </source>
</evidence>
<dbReference type="Gene3D" id="2.170.130.10">
    <property type="entry name" value="TonB-dependent receptor, plug domain"/>
    <property type="match status" value="1"/>
</dbReference>
<dbReference type="Pfam" id="PF00593">
    <property type="entry name" value="TonB_dep_Rec_b-barrel"/>
    <property type="match status" value="1"/>
</dbReference>
<accession>A0A2W7QA63</accession>
<organism evidence="13 14">
    <name type="scientific">Breznakibacter xylanolyticus</name>
    <dbReference type="NCBI Taxonomy" id="990"/>
    <lineage>
        <taxon>Bacteria</taxon>
        <taxon>Pseudomonadati</taxon>
        <taxon>Bacteroidota</taxon>
        <taxon>Bacteroidia</taxon>
        <taxon>Marinilabiliales</taxon>
        <taxon>Marinilabiliaceae</taxon>
        <taxon>Breznakibacter</taxon>
    </lineage>
</organism>
<keyword evidence="7 8" id="KW-0998">Cell outer membrane</keyword>
<dbReference type="SUPFAM" id="SSF56935">
    <property type="entry name" value="Porins"/>
    <property type="match status" value="1"/>
</dbReference>
<feature type="domain" description="TonB-dependent receptor-like beta-barrel" evidence="11">
    <location>
        <begin position="444"/>
        <end position="880"/>
    </location>
</feature>
<dbReference type="InterPro" id="IPR012910">
    <property type="entry name" value="Plug_dom"/>
</dbReference>
<keyword evidence="2 8" id="KW-0813">Transport</keyword>
<dbReference type="InterPro" id="IPR023997">
    <property type="entry name" value="TonB-dep_OMP_SusC/RagA_CS"/>
</dbReference>
<evidence type="ECO:0000256" key="5">
    <source>
        <dbReference type="ARBA" id="ARBA00023077"/>
    </source>
</evidence>
<reference evidence="13 14" key="1">
    <citation type="submission" date="2018-06" db="EMBL/GenBank/DDBJ databases">
        <title>Genomic Encyclopedia of Archaeal and Bacterial Type Strains, Phase II (KMG-II): from individual species to whole genera.</title>
        <authorList>
            <person name="Goeker M."/>
        </authorList>
    </citation>
    <scope>NUCLEOTIDE SEQUENCE [LARGE SCALE GENOMIC DNA]</scope>
    <source>
        <strain evidence="13 14">DSM 6779</strain>
    </source>
</reference>
<dbReference type="NCBIfam" id="TIGR04056">
    <property type="entry name" value="OMP_RagA_SusC"/>
    <property type="match status" value="1"/>
</dbReference>
<dbReference type="InterPro" id="IPR037066">
    <property type="entry name" value="Plug_dom_sf"/>
</dbReference>
<evidence type="ECO:0000313" key="13">
    <source>
        <dbReference type="EMBL" id="PZX18629.1"/>
    </source>
</evidence>
<keyword evidence="10" id="KW-0732">Signal</keyword>
<evidence type="ECO:0000256" key="7">
    <source>
        <dbReference type="ARBA" id="ARBA00023237"/>
    </source>
</evidence>
<evidence type="ECO:0000256" key="9">
    <source>
        <dbReference type="RuleBase" id="RU003357"/>
    </source>
</evidence>
<keyword evidence="6 8" id="KW-0472">Membrane</keyword>
<dbReference type="Gene3D" id="2.40.170.20">
    <property type="entry name" value="TonB-dependent receptor, beta-barrel domain"/>
    <property type="match status" value="1"/>
</dbReference>
<dbReference type="EMBL" id="QKZK01000006">
    <property type="protein sequence ID" value="PZX18629.1"/>
    <property type="molecule type" value="Genomic_DNA"/>
</dbReference>
<dbReference type="GO" id="GO:0009279">
    <property type="term" value="C:cell outer membrane"/>
    <property type="evidence" value="ECO:0007669"/>
    <property type="project" value="UniProtKB-SubCell"/>
</dbReference>
<gene>
    <name evidence="13" type="ORF">LX69_01022</name>
</gene>
<evidence type="ECO:0000259" key="11">
    <source>
        <dbReference type="Pfam" id="PF00593"/>
    </source>
</evidence>
<dbReference type="RefSeq" id="WP_111444736.1">
    <property type="nucleotide sequence ID" value="NZ_QKZK01000006.1"/>
</dbReference>
<dbReference type="InterPro" id="IPR008969">
    <property type="entry name" value="CarboxyPept-like_regulatory"/>
</dbReference>
<feature type="chain" id="PRO_5015872375" evidence="10">
    <location>
        <begin position="23"/>
        <end position="1092"/>
    </location>
</feature>
<dbReference type="Proteomes" id="UP000249239">
    <property type="component" value="Unassembled WGS sequence"/>
</dbReference>
<dbReference type="Pfam" id="PF07715">
    <property type="entry name" value="Plug"/>
    <property type="match status" value="1"/>
</dbReference>
<evidence type="ECO:0000256" key="4">
    <source>
        <dbReference type="ARBA" id="ARBA00022692"/>
    </source>
</evidence>
<feature type="domain" description="TonB-dependent receptor plug" evidence="12">
    <location>
        <begin position="130"/>
        <end position="253"/>
    </location>
</feature>
<dbReference type="Pfam" id="PF13715">
    <property type="entry name" value="CarbopepD_reg_2"/>
    <property type="match status" value="1"/>
</dbReference>
<keyword evidence="14" id="KW-1185">Reference proteome</keyword>
<evidence type="ECO:0000256" key="6">
    <source>
        <dbReference type="ARBA" id="ARBA00023136"/>
    </source>
</evidence>
<keyword evidence="3 8" id="KW-1134">Transmembrane beta strand</keyword>
<evidence type="ECO:0000256" key="2">
    <source>
        <dbReference type="ARBA" id="ARBA00022448"/>
    </source>
</evidence>
<evidence type="ECO:0000256" key="1">
    <source>
        <dbReference type="ARBA" id="ARBA00004571"/>
    </source>
</evidence>
<dbReference type="InterPro" id="IPR023996">
    <property type="entry name" value="TonB-dep_OMP_SusC/RagA"/>
</dbReference>
<dbReference type="SUPFAM" id="SSF49464">
    <property type="entry name" value="Carboxypeptidase regulatory domain-like"/>
    <property type="match status" value="1"/>
</dbReference>
<proteinExistence type="inferred from homology"/>
<dbReference type="InterPro" id="IPR036942">
    <property type="entry name" value="Beta-barrel_TonB_sf"/>
</dbReference>
<comment type="subcellular location">
    <subcellularLocation>
        <location evidence="1 8">Cell outer membrane</location>
        <topology evidence="1 8">Multi-pass membrane protein</topology>
    </subcellularLocation>
</comment>
<dbReference type="InterPro" id="IPR000531">
    <property type="entry name" value="Beta-barrel_TonB"/>
</dbReference>
<dbReference type="AlphaFoldDB" id="A0A2W7QA63"/>
<evidence type="ECO:0000313" key="14">
    <source>
        <dbReference type="Proteomes" id="UP000249239"/>
    </source>
</evidence>
<comment type="caution">
    <text evidence="13">The sequence shown here is derived from an EMBL/GenBank/DDBJ whole genome shotgun (WGS) entry which is preliminary data.</text>
</comment>
<dbReference type="InterPro" id="IPR039426">
    <property type="entry name" value="TonB-dep_rcpt-like"/>
</dbReference>
<dbReference type="NCBIfam" id="TIGR04057">
    <property type="entry name" value="SusC_RagA_signa"/>
    <property type="match status" value="1"/>
</dbReference>
<feature type="signal peptide" evidence="10">
    <location>
        <begin position="1"/>
        <end position="22"/>
    </location>
</feature>
<dbReference type="OrthoDB" id="1019466at2"/>
<evidence type="ECO:0000256" key="8">
    <source>
        <dbReference type="PROSITE-ProRule" id="PRU01360"/>
    </source>
</evidence>
<comment type="similarity">
    <text evidence="8 9">Belongs to the TonB-dependent receptor family.</text>
</comment>
<keyword evidence="5 9" id="KW-0798">TonB box</keyword>
<name>A0A2W7QA63_9BACT</name>
<keyword evidence="4 8" id="KW-0812">Transmembrane</keyword>